<dbReference type="InterPro" id="IPR001289">
    <property type="entry name" value="NFYA"/>
</dbReference>
<accession>A0ABS8SV85</accession>
<keyword evidence="3 6" id="KW-0238">DNA-binding</keyword>
<feature type="compositionally biased region" description="Polar residues" evidence="7">
    <location>
        <begin position="1"/>
        <end position="15"/>
    </location>
</feature>
<evidence type="ECO:0000256" key="3">
    <source>
        <dbReference type="ARBA" id="ARBA00023125"/>
    </source>
</evidence>
<keyword evidence="2 6" id="KW-0805">Transcription regulation</keyword>
<evidence type="ECO:0000313" key="9">
    <source>
        <dbReference type="EMBL" id="MCD7462679.1"/>
    </source>
</evidence>
<dbReference type="EMBL" id="JACEIK010000824">
    <property type="protein sequence ID" value="MCD7462679.1"/>
    <property type="molecule type" value="Genomic_DNA"/>
</dbReference>
<proteinExistence type="inferred from homology"/>
<dbReference type="Gene3D" id="6.10.250.2430">
    <property type="match status" value="1"/>
</dbReference>
<comment type="function">
    <text evidence="6">Component of the sequence-specific heterotrimeric transcription factor (NF-Y) which specifically recognizes a 5'-CCAAT-3' box motif found in the promoters of its target genes.</text>
</comment>
<dbReference type="PRINTS" id="PR00616">
    <property type="entry name" value="CCAATSUBUNTB"/>
</dbReference>
<name>A0ABS8SV85_DATST</name>
<dbReference type="Pfam" id="PF02045">
    <property type="entry name" value="CBFB_NFYA"/>
    <property type="match status" value="1"/>
</dbReference>
<dbReference type="Proteomes" id="UP000823775">
    <property type="component" value="Unassembled WGS sequence"/>
</dbReference>
<comment type="caution">
    <text evidence="9">The sequence shown here is derived from an EMBL/GenBank/DDBJ whole genome shotgun (WGS) entry which is preliminary data.</text>
</comment>
<dbReference type="PROSITE" id="PS51152">
    <property type="entry name" value="NFYA_HAP2_2"/>
    <property type="match status" value="1"/>
</dbReference>
<comment type="subunit">
    <text evidence="6">Heterotrimer.</text>
</comment>
<evidence type="ECO:0000256" key="4">
    <source>
        <dbReference type="ARBA" id="ARBA00023163"/>
    </source>
</evidence>
<dbReference type="Pfam" id="PF12165">
    <property type="entry name" value="Alfin"/>
    <property type="match status" value="1"/>
</dbReference>
<gene>
    <name evidence="9" type="ORF">HAX54_049079</name>
</gene>
<dbReference type="SMART" id="SM00521">
    <property type="entry name" value="CBF"/>
    <property type="match status" value="1"/>
</dbReference>
<keyword evidence="4 6" id="KW-0804">Transcription</keyword>
<comment type="similarity">
    <text evidence="6">Belongs to the NFYA/HAP2 subunit family.</text>
</comment>
<dbReference type="InterPro" id="IPR021998">
    <property type="entry name" value="Alfin_N"/>
</dbReference>
<keyword evidence="10" id="KW-1185">Reference proteome</keyword>
<evidence type="ECO:0000256" key="2">
    <source>
        <dbReference type="ARBA" id="ARBA00023015"/>
    </source>
</evidence>
<sequence>MQQMSTFPGPQNSKELNCHFQDQDSSFTQSMNKSCHKVTNEGGRKIHGKSNMPLPAGSVGNSGKSDDSQSVSSQEHGWTYDACQKNFAVVPFLHPDPYYHGPVAACGNQTMVQSQMLGTVSPRVPLPLGPQQDEPIFVNAKQYHAILRRRQYRARLEAQTKLCKGRKTYLHESRHLHALNRARGPSGRFVNMKKLRESKSPGLINGQDDQVPDELRLNTKMLETDVHQSGSFKESCSKPVYPGITSGSNGDAIYHPQPFNNISLRSSLIWQKSPYQEGESQLIEGLFFLPIKKENLCLYGLPNERWAVNLPAEDLPPSLPEPVLGINFARDGMQQKEWISFVANHRDAWLLAVSFYVGARFEFGKADRHFVRR</sequence>
<evidence type="ECO:0000256" key="1">
    <source>
        <dbReference type="ARBA" id="ARBA00004123"/>
    </source>
</evidence>
<comment type="subcellular location">
    <subcellularLocation>
        <location evidence="1 6">Nucleus</location>
    </subcellularLocation>
</comment>
<evidence type="ECO:0000256" key="7">
    <source>
        <dbReference type="SAM" id="MobiDB-lite"/>
    </source>
</evidence>
<evidence type="ECO:0000256" key="5">
    <source>
        <dbReference type="ARBA" id="ARBA00023242"/>
    </source>
</evidence>
<feature type="domain" description="Alfin N-terminal" evidence="8">
    <location>
        <begin position="292"/>
        <end position="368"/>
    </location>
</feature>
<dbReference type="PANTHER" id="PTHR12632">
    <property type="entry name" value="TRANSCRIPTION FACTOR NF-Y ALPHA-RELATED"/>
    <property type="match status" value="1"/>
</dbReference>
<organism evidence="9 10">
    <name type="scientific">Datura stramonium</name>
    <name type="common">Jimsonweed</name>
    <name type="synonym">Common thornapple</name>
    <dbReference type="NCBI Taxonomy" id="4076"/>
    <lineage>
        <taxon>Eukaryota</taxon>
        <taxon>Viridiplantae</taxon>
        <taxon>Streptophyta</taxon>
        <taxon>Embryophyta</taxon>
        <taxon>Tracheophyta</taxon>
        <taxon>Spermatophyta</taxon>
        <taxon>Magnoliopsida</taxon>
        <taxon>eudicotyledons</taxon>
        <taxon>Gunneridae</taxon>
        <taxon>Pentapetalae</taxon>
        <taxon>asterids</taxon>
        <taxon>lamiids</taxon>
        <taxon>Solanales</taxon>
        <taxon>Solanaceae</taxon>
        <taxon>Solanoideae</taxon>
        <taxon>Datureae</taxon>
        <taxon>Datura</taxon>
    </lineage>
</organism>
<evidence type="ECO:0000256" key="6">
    <source>
        <dbReference type="RuleBase" id="RU367155"/>
    </source>
</evidence>
<evidence type="ECO:0000259" key="8">
    <source>
        <dbReference type="Pfam" id="PF12165"/>
    </source>
</evidence>
<feature type="compositionally biased region" description="Polar residues" evidence="7">
    <location>
        <begin position="23"/>
        <end position="33"/>
    </location>
</feature>
<evidence type="ECO:0000313" key="10">
    <source>
        <dbReference type="Proteomes" id="UP000823775"/>
    </source>
</evidence>
<keyword evidence="5 6" id="KW-0539">Nucleus</keyword>
<protein>
    <recommendedName>
        <fullName evidence="6">Nuclear transcription factor Y subunit</fullName>
    </recommendedName>
</protein>
<reference evidence="9 10" key="1">
    <citation type="journal article" date="2021" name="BMC Genomics">
        <title>Datura genome reveals duplications of psychoactive alkaloid biosynthetic genes and high mutation rate following tissue culture.</title>
        <authorList>
            <person name="Rajewski A."/>
            <person name="Carter-House D."/>
            <person name="Stajich J."/>
            <person name="Litt A."/>
        </authorList>
    </citation>
    <scope>NUCLEOTIDE SEQUENCE [LARGE SCALE GENOMIC DNA]</scope>
    <source>
        <strain evidence="9">AR-01</strain>
    </source>
</reference>
<feature type="region of interest" description="Disordered" evidence="7">
    <location>
        <begin position="1"/>
        <end position="73"/>
    </location>
</feature>